<accession>A0ABT9ESL4</accession>
<evidence type="ECO:0000313" key="2">
    <source>
        <dbReference type="Proteomes" id="UP001177341"/>
    </source>
</evidence>
<sequence length="68" mass="7638">MPLESFLKKEGHLMVTDNKNAVIIAALCLLFLSYKATAGFITFESTGQKYLYADVFSALPEELYKTEI</sequence>
<dbReference type="Proteomes" id="UP001177341">
    <property type="component" value="Unassembled WGS sequence"/>
</dbReference>
<proteinExistence type="predicted"/>
<name>A0ABT9ESL4_9GAMM</name>
<protein>
    <submittedName>
        <fullName evidence="1">Uncharacterized protein</fullName>
    </submittedName>
</protein>
<dbReference type="RefSeq" id="WP_305450380.1">
    <property type="nucleotide sequence ID" value="NZ_JAUYVO010000003.1"/>
</dbReference>
<evidence type="ECO:0000313" key="1">
    <source>
        <dbReference type="EMBL" id="MDP2522056.1"/>
    </source>
</evidence>
<reference evidence="1" key="1">
    <citation type="submission" date="2023-07" db="EMBL/GenBank/DDBJ databases">
        <title>Genome content predicts the carbon catabolic preferences of heterotrophic bacteria.</title>
        <authorList>
            <person name="Gralka M."/>
        </authorList>
    </citation>
    <scope>NUCLEOTIDE SEQUENCE</scope>
    <source>
        <strain evidence="1">5G01</strain>
    </source>
</reference>
<comment type="caution">
    <text evidence="1">The sequence shown here is derived from an EMBL/GenBank/DDBJ whole genome shotgun (WGS) entry which is preliminary data.</text>
</comment>
<organism evidence="1 2">
    <name type="scientific">Neptunomonas phycophila</name>
    <dbReference type="NCBI Taxonomy" id="1572645"/>
    <lineage>
        <taxon>Bacteria</taxon>
        <taxon>Pseudomonadati</taxon>
        <taxon>Pseudomonadota</taxon>
        <taxon>Gammaproteobacteria</taxon>
        <taxon>Oceanospirillales</taxon>
        <taxon>Oceanospirillaceae</taxon>
        <taxon>Neptunomonas</taxon>
    </lineage>
</organism>
<gene>
    <name evidence="1" type="ORF">Q8W30_05670</name>
</gene>
<dbReference type="EMBL" id="JAUYVO010000003">
    <property type="protein sequence ID" value="MDP2522056.1"/>
    <property type="molecule type" value="Genomic_DNA"/>
</dbReference>
<keyword evidence="2" id="KW-1185">Reference proteome</keyword>